<proteinExistence type="predicted"/>
<name>A0AAX4PH05_9CHLO</name>
<dbReference type="EMBL" id="CP151512">
    <property type="protein sequence ID" value="WZN65472.1"/>
    <property type="molecule type" value="Genomic_DNA"/>
</dbReference>
<keyword evidence="1" id="KW-0880">Kelch repeat</keyword>
<evidence type="ECO:0008006" key="6">
    <source>
        <dbReference type="Google" id="ProtNLM"/>
    </source>
</evidence>
<dbReference type="Proteomes" id="UP001472866">
    <property type="component" value="Chromosome 12"/>
</dbReference>
<dbReference type="AlphaFoldDB" id="A0AAX4PH05"/>
<evidence type="ECO:0000256" key="2">
    <source>
        <dbReference type="ARBA" id="ARBA00022737"/>
    </source>
</evidence>
<dbReference type="PANTHER" id="PTHR46093">
    <property type="entry name" value="ACYL-COA-BINDING DOMAIN-CONTAINING PROTEIN 5"/>
    <property type="match status" value="1"/>
</dbReference>
<dbReference type="PANTHER" id="PTHR46093:SF9">
    <property type="entry name" value="DCD DOMAIN-CONTAINING PROTEIN"/>
    <property type="match status" value="1"/>
</dbReference>
<keyword evidence="5" id="KW-1185">Reference proteome</keyword>
<organism evidence="4 5">
    <name type="scientific">Chloropicon roscoffensis</name>
    <dbReference type="NCBI Taxonomy" id="1461544"/>
    <lineage>
        <taxon>Eukaryota</taxon>
        <taxon>Viridiplantae</taxon>
        <taxon>Chlorophyta</taxon>
        <taxon>Chloropicophyceae</taxon>
        <taxon>Chloropicales</taxon>
        <taxon>Chloropicaceae</taxon>
        <taxon>Chloropicon</taxon>
    </lineage>
</organism>
<evidence type="ECO:0000313" key="4">
    <source>
        <dbReference type="EMBL" id="WZN65472.1"/>
    </source>
</evidence>
<feature type="compositionally biased region" description="Acidic residues" evidence="3">
    <location>
        <begin position="477"/>
        <end position="489"/>
    </location>
</feature>
<sequence length="489" mass="54388">MVLETWFSEFKISAHVPDPGVDAGQNPGPRWAHTFTALHELGEAYVLGGIRSAQNLSALDDSVWCLNLRTLRWEELAPQPETEEGVCARRAFHTTTRLSDYELVVFGGWTGAKDRDNSVFVFNALKKSWTVPQVQGRARPEPRQGHSAAKINAADIAVYGGWSGESFCDSLWILDTCSWTWTRVETLGVSPQLADHSCYMSDWWLLFNGGFSAEGENAMTHALDLVTKEWTEQQEGNDDALLDFALDRIAEVGQSEIRVGQYLIRLGGCDVSSGLYEDRNYSNVLEARRVQRVSEGASPSATGATSSGHDLVSGSDIKFGPVLVDLISPRAYHACVQASKYCVLCYGGRDKNSCFGDLWVVMLPEKIVLEQKEAAGSDPLAFDFDAVSKARVHPSLLRGPAKEERLIERQVARSQIADLVSDLRNSVADKDTSLKLERVNQRGKIEWLKEQIQSVEADLQMLHEYKESLDKNQWQETEAEEAAAEPQED</sequence>
<dbReference type="Gene3D" id="2.120.10.80">
    <property type="entry name" value="Kelch-type beta propeller"/>
    <property type="match status" value="1"/>
</dbReference>
<dbReference type="InterPro" id="IPR015915">
    <property type="entry name" value="Kelch-typ_b-propeller"/>
</dbReference>
<dbReference type="Pfam" id="PF24681">
    <property type="entry name" value="Kelch_KLHDC2_KLHL20_DRC7"/>
    <property type="match status" value="1"/>
</dbReference>
<protein>
    <recommendedName>
        <fullName evidence="6">Kelch repeat-containing protein</fullName>
    </recommendedName>
</protein>
<dbReference type="SUPFAM" id="SSF117281">
    <property type="entry name" value="Kelch motif"/>
    <property type="match status" value="1"/>
</dbReference>
<reference evidence="4 5" key="1">
    <citation type="submission" date="2024-03" db="EMBL/GenBank/DDBJ databases">
        <title>Complete genome sequence of the green alga Chloropicon roscoffensis RCC1871.</title>
        <authorList>
            <person name="Lemieux C."/>
            <person name="Pombert J.-F."/>
            <person name="Otis C."/>
            <person name="Turmel M."/>
        </authorList>
    </citation>
    <scope>NUCLEOTIDE SEQUENCE [LARGE SCALE GENOMIC DNA]</scope>
    <source>
        <strain evidence="4 5">RCC1871</strain>
    </source>
</reference>
<accession>A0AAX4PH05</accession>
<evidence type="ECO:0000256" key="1">
    <source>
        <dbReference type="ARBA" id="ARBA00022441"/>
    </source>
</evidence>
<feature type="region of interest" description="Disordered" evidence="3">
    <location>
        <begin position="469"/>
        <end position="489"/>
    </location>
</feature>
<keyword evidence="2" id="KW-0677">Repeat</keyword>
<gene>
    <name evidence="4" type="ORF">HKI87_12g70310</name>
</gene>
<evidence type="ECO:0000313" key="5">
    <source>
        <dbReference type="Proteomes" id="UP001472866"/>
    </source>
</evidence>
<evidence type="ECO:0000256" key="3">
    <source>
        <dbReference type="SAM" id="MobiDB-lite"/>
    </source>
</evidence>